<dbReference type="Proteomes" id="UP000467840">
    <property type="component" value="Chromosome 15"/>
</dbReference>
<evidence type="ECO:0000313" key="2">
    <source>
        <dbReference type="Proteomes" id="UP000467840"/>
    </source>
</evidence>
<name>A0A6A6MT30_HEVBR</name>
<evidence type="ECO:0000313" key="1">
    <source>
        <dbReference type="EMBL" id="KAF2315079.1"/>
    </source>
</evidence>
<dbReference type="AlphaFoldDB" id="A0A6A6MT30"/>
<organism evidence="1 2">
    <name type="scientific">Hevea brasiliensis</name>
    <name type="common">Para rubber tree</name>
    <name type="synonym">Siphonia brasiliensis</name>
    <dbReference type="NCBI Taxonomy" id="3981"/>
    <lineage>
        <taxon>Eukaryota</taxon>
        <taxon>Viridiplantae</taxon>
        <taxon>Streptophyta</taxon>
        <taxon>Embryophyta</taxon>
        <taxon>Tracheophyta</taxon>
        <taxon>Spermatophyta</taxon>
        <taxon>Magnoliopsida</taxon>
        <taxon>eudicotyledons</taxon>
        <taxon>Gunneridae</taxon>
        <taxon>Pentapetalae</taxon>
        <taxon>rosids</taxon>
        <taxon>fabids</taxon>
        <taxon>Malpighiales</taxon>
        <taxon>Euphorbiaceae</taxon>
        <taxon>Crotonoideae</taxon>
        <taxon>Micrandreae</taxon>
        <taxon>Hevea</taxon>
    </lineage>
</organism>
<dbReference type="EMBL" id="JAAGAX010000005">
    <property type="protein sequence ID" value="KAF2315079.1"/>
    <property type="molecule type" value="Genomic_DNA"/>
</dbReference>
<keyword evidence="2" id="KW-1185">Reference proteome</keyword>
<comment type="caution">
    <text evidence="1">The sequence shown here is derived from an EMBL/GenBank/DDBJ whole genome shotgun (WGS) entry which is preliminary data.</text>
</comment>
<sequence>MLQTNGTIVQLPWQRQNIAPTAAANYYRATLDYNGVFTQYAYPRGSNGEQSWSIVQYIPEDICSAIFNELGSGSVDQNDPFGGCKPNFPLGCGVDDASENLEELYELQDLQDVNWPLGDYESRRP</sequence>
<reference evidence="1 2" key="1">
    <citation type="journal article" date="2020" name="Mol. Plant">
        <title>The Chromosome-Based Rubber Tree Genome Provides New Insights into Spurge Genome Evolution and Rubber Biosynthesis.</title>
        <authorList>
            <person name="Liu J."/>
            <person name="Shi C."/>
            <person name="Shi C.C."/>
            <person name="Li W."/>
            <person name="Zhang Q.J."/>
            <person name="Zhang Y."/>
            <person name="Li K."/>
            <person name="Lu H.F."/>
            <person name="Shi C."/>
            <person name="Zhu S.T."/>
            <person name="Xiao Z.Y."/>
            <person name="Nan H."/>
            <person name="Yue Y."/>
            <person name="Zhu X.G."/>
            <person name="Wu Y."/>
            <person name="Hong X.N."/>
            <person name="Fan G.Y."/>
            <person name="Tong Y."/>
            <person name="Zhang D."/>
            <person name="Mao C.L."/>
            <person name="Liu Y.L."/>
            <person name="Hao S.J."/>
            <person name="Liu W.Q."/>
            <person name="Lv M.Q."/>
            <person name="Zhang H.B."/>
            <person name="Liu Y."/>
            <person name="Hu-Tang G.R."/>
            <person name="Wang J.P."/>
            <person name="Wang J.H."/>
            <person name="Sun Y.H."/>
            <person name="Ni S.B."/>
            <person name="Chen W.B."/>
            <person name="Zhang X.C."/>
            <person name="Jiao Y.N."/>
            <person name="Eichler E.E."/>
            <person name="Li G.H."/>
            <person name="Liu X."/>
            <person name="Gao L.Z."/>
        </authorList>
    </citation>
    <scope>NUCLEOTIDE SEQUENCE [LARGE SCALE GENOMIC DNA]</scope>
    <source>
        <strain evidence="2">cv. GT1</strain>
        <tissue evidence="1">Leaf</tissue>
    </source>
</reference>
<proteinExistence type="predicted"/>
<protein>
    <submittedName>
        <fullName evidence="1">Uncharacterized protein</fullName>
    </submittedName>
</protein>
<gene>
    <name evidence="1" type="ORF">GH714_038120</name>
</gene>
<accession>A0A6A6MT30</accession>